<evidence type="ECO:0000313" key="4">
    <source>
        <dbReference type="Proteomes" id="UP000245207"/>
    </source>
</evidence>
<gene>
    <name evidence="3" type="ORF">CTI12_AA458400</name>
</gene>
<accession>A0A2U1LSR9</accession>
<dbReference type="PANTHER" id="PTHR45621">
    <property type="entry name" value="OS01G0588500 PROTEIN-RELATED"/>
    <property type="match status" value="1"/>
</dbReference>
<evidence type="ECO:0000313" key="3">
    <source>
        <dbReference type="EMBL" id="PWA52041.1"/>
    </source>
</evidence>
<name>A0A2U1LSR9_ARTAN</name>
<dbReference type="PROSITE" id="PS50011">
    <property type="entry name" value="PROTEIN_KINASE_DOM"/>
    <property type="match status" value="1"/>
</dbReference>
<dbReference type="FunFam" id="1.10.510.10:FF:000095">
    <property type="entry name" value="protein STRUBBELIG-RECEPTOR FAMILY 8"/>
    <property type="match status" value="1"/>
</dbReference>
<proteinExistence type="predicted"/>
<dbReference type="GO" id="GO:0004672">
    <property type="term" value="F:protein kinase activity"/>
    <property type="evidence" value="ECO:0007669"/>
    <property type="project" value="InterPro"/>
</dbReference>
<keyword evidence="3" id="KW-0418">Kinase</keyword>
<dbReference type="SUPFAM" id="SSF56112">
    <property type="entry name" value="Protein kinase-like (PK-like)"/>
    <property type="match status" value="1"/>
</dbReference>
<dbReference type="InterPro" id="IPR017441">
    <property type="entry name" value="Protein_kinase_ATP_BS"/>
</dbReference>
<keyword evidence="1" id="KW-0067">ATP-binding</keyword>
<dbReference type="STRING" id="35608.A0A2U1LSR9"/>
<keyword evidence="3" id="KW-0808">Transferase</keyword>
<protein>
    <submittedName>
        <fullName evidence="3">Protein kinase-like domain-containing protein</fullName>
    </submittedName>
</protein>
<evidence type="ECO:0000256" key="1">
    <source>
        <dbReference type="PROSITE-ProRule" id="PRU10141"/>
    </source>
</evidence>
<dbReference type="GO" id="GO:0005524">
    <property type="term" value="F:ATP binding"/>
    <property type="evidence" value="ECO:0007669"/>
    <property type="project" value="UniProtKB-UniRule"/>
</dbReference>
<dbReference type="OrthoDB" id="4062651at2759"/>
<organism evidence="3 4">
    <name type="scientific">Artemisia annua</name>
    <name type="common">Sweet wormwood</name>
    <dbReference type="NCBI Taxonomy" id="35608"/>
    <lineage>
        <taxon>Eukaryota</taxon>
        <taxon>Viridiplantae</taxon>
        <taxon>Streptophyta</taxon>
        <taxon>Embryophyta</taxon>
        <taxon>Tracheophyta</taxon>
        <taxon>Spermatophyta</taxon>
        <taxon>Magnoliopsida</taxon>
        <taxon>eudicotyledons</taxon>
        <taxon>Gunneridae</taxon>
        <taxon>Pentapetalae</taxon>
        <taxon>asterids</taxon>
        <taxon>campanulids</taxon>
        <taxon>Asterales</taxon>
        <taxon>Asteraceae</taxon>
        <taxon>Asteroideae</taxon>
        <taxon>Anthemideae</taxon>
        <taxon>Artemisiinae</taxon>
        <taxon>Artemisia</taxon>
    </lineage>
</organism>
<keyword evidence="1" id="KW-0547">Nucleotide-binding</keyword>
<dbReference type="Gene3D" id="1.10.510.10">
    <property type="entry name" value="Transferase(Phosphotransferase) domain 1"/>
    <property type="match status" value="1"/>
</dbReference>
<feature type="domain" description="Protein kinase" evidence="2">
    <location>
        <begin position="73"/>
        <end position="359"/>
    </location>
</feature>
<dbReference type="Proteomes" id="UP000245207">
    <property type="component" value="Unassembled WGS sequence"/>
</dbReference>
<evidence type="ECO:0000259" key="2">
    <source>
        <dbReference type="PROSITE" id="PS50011"/>
    </source>
</evidence>
<dbReference type="Pfam" id="PF00069">
    <property type="entry name" value="Pkinase"/>
    <property type="match status" value="1"/>
</dbReference>
<keyword evidence="4" id="KW-1185">Reference proteome</keyword>
<dbReference type="Gene3D" id="3.30.200.20">
    <property type="entry name" value="Phosphorylase Kinase, domain 1"/>
    <property type="match status" value="1"/>
</dbReference>
<reference evidence="3 4" key="1">
    <citation type="journal article" date="2018" name="Mol. Plant">
        <title>The genome of Artemisia annua provides insight into the evolution of Asteraceae family and artemisinin biosynthesis.</title>
        <authorList>
            <person name="Shen Q."/>
            <person name="Zhang L."/>
            <person name="Liao Z."/>
            <person name="Wang S."/>
            <person name="Yan T."/>
            <person name="Shi P."/>
            <person name="Liu M."/>
            <person name="Fu X."/>
            <person name="Pan Q."/>
            <person name="Wang Y."/>
            <person name="Lv Z."/>
            <person name="Lu X."/>
            <person name="Zhang F."/>
            <person name="Jiang W."/>
            <person name="Ma Y."/>
            <person name="Chen M."/>
            <person name="Hao X."/>
            <person name="Li L."/>
            <person name="Tang Y."/>
            <person name="Lv G."/>
            <person name="Zhou Y."/>
            <person name="Sun X."/>
            <person name="Brodelius P.E."/>
            <person name="Rose J.K.C."/>
            <person name="Tang K."/>
        </authorList>
    </citation>
    <scope>NUCLEOTIDE SEQUENCE [LARGE SCALE GENOMIC DNA]</scope>
    <source>
        <strain evidence="4">cv. Huhao1</strain>
        <tissue evidence="3">Leaf</tissue>
    </source>
</reference>
<dbReference type="InterPro" id="IPR000719">
    <property type="entry name" value="Prot_kinase_dom"/>
</dbReference>
<dbReference type="InterPro" id="IPR011009">
    <property type="entry name" value="Kinase-like_dom_sf"/>
</dbReference>
<dbReference type="InterPro" id="IPR050823">
    <property type="entry name" value="Plant_Ser_Thr_Prot_Kinase"/>
</dbReference>
<dbReference type="AlphaFoldDB" id="A0A2U1LSR9"/>
<comment type="caution">
    <text evidence="3">The sequence shown here is derived from an EMBL/GenBank/DDBJ whole genome shotgun (WGS) entry which is preliminary data.</text>
</comment>
<dbReference type="PROSITE" id="PS00107">
    <property type="entry name" value="PROTEIN_KINASE_ATP"/>
    <property type="match status" value="1"/>
</dbReference>
<feature type="binding site" evidence="1">
    <location>
        <position position="107"/>
    </location>
    <ligand>
        <name>ATP</name>
        <dbReference type="ChEBI" id="CHEBI:30616"/>
    </ligand>
</feature>
<sequence>MVFPFRCFSMSYVTHDDTSVPGNTTFFSTYTSLTERLSGTAPSSQNVPDTIREYPTTLRAFKLAELNLATNNFDQSRKIGEGGFGNVHKGIIKSLENPSINISVAVKRGKRGLQERRQWETEVKILGEVKHPNLVKLVGYCNEDSIEESNWLLVYEYMPNGSLDDHLSGKSNIHLSWSTRLKIAKDAATGLTYLHEGMGVDRQLIFRDFKPSNILLDRQMNAKLSDFGFARQGPQDGRTHVSTATVVGTKGYAAPEYVQTGRLTAKIDVWSYGIFLKELITGRHPLAQKTPGNKPEGMRWVCCCAGVGKSKPVVDPRLEGRYSERSLQKVSSIADKCLNKDPKLRPTMSEVLNMVNEAIVLDNQQPPNGGQT</sequence>
<dbReference type="EMBL" id="PKPP01007930">
    <property type="protein sequence ID" value="PWA52041.1"/>
    <property type="molecule type" value="Genomic_DNA"/>
</dbReference>